<proteinExistence type="predicted"/>
<comment type="caution">
    <text evidence="1">The sequence shown here is derived from an EMBL/GenBank/DDBJ whole genome shotgun (WGS) entry which is preliminary data.</text>
</comment>
<dbReference type="Proteomes" id="UP000472676">
    <property type="component" value="Unassembled WGS sequence"/>
</dbReference>
<protein>
    <recommendedName>
        <fullName evidence="3">Tetratricopeptide repeat protein</fullName>
    </recommendedName>
</protein>
<name>A0A6M2BS84_9GAMM</name>
<dbReference type="AlphaFoldDB" id="A0A6M2BS84"/>
<organism evidence="1 2">
    <name type="scientific">Solimonas terrae</name>
    <dbReference type="NCBI Taxonomy" id="1396819"/>
    <lineage>
        <taxon>Bacteria</taxon>
        <taxon>Pseudomonadati</taxon>
        <taxon>Pseudomonadota</taxon>
        <taxon>Gammaproteobacteria</taxon>
        <taxon>Nevskiales</taxon>
        <taxon>Nevskiaceae</taxon>
        <taxon>Solimonas</taxon>
    </lineage>
</organism>
<evidence type="ECO:0008006" key="3">
    <source>
        <dbReference type="Google" id="ProtNLM"/>
    </source>
</evidence>
<reference evidence="1 2" key="1">
    <citation type="journal article" date="2014" name="Int. J. Syst. Evol. Microbiol.">
        <title>Solimonas terrae sp. nov., isolated from soil.</title>
        <authorList>
            <person name="Kim S.J."/>
            <person name="Moon J.Y."/>
            <person name="Weon H.Y."/>
            <person name="Ahn J.H."/>
            <person name="Chen W.M."/>
            <person name="Kwon S.W."/>
        </authorList>
    </citation>
    <scope>NUCLEOTIDE SEQUENCE [LARGE SCALE GENOMIC DNA]</scope>
    <source>
        <strain evidence="1 2">KIS83-12</strain>
    </source>
</reference>
<evidence type="ECO:0000313" key="1">
    <source>
        <dbReference type="EMBL" id="NGY05466.1"/>
    </source>
</evidence>
<keyword evidence="2" id="KW-1185">Reference proteome</keyword>
<accession>A0A6M2BS84</accession>
<evidence type="ECO:0000313" key="2">
    <source>
        <dbReference type="Proteomes" id="UP000472676"/>
    </source>
</evidence>
<dbReference type="EMBL" id="JAAMOW010000005">
    <property type="protein sequence ID" value="NGY05466.1"/>
    <property type="molecule type" value="Genomic_DNA"/>
</dbReference>
<sequence length="396" mass="42427">MAGAALLLGTTASFAEDALRPQVGEPLQNAQTALKSKNYREALADVDAAEKVGGLTPYESYIIDRMRAAAATGAGDEATAIKAYEAAMASPKFPAGEKLQTYDVMAKLAYAGKNYTKSAELIRKYRAAGGTSAQTLGLLPQTLYLANDLGGAQEELNAQLATLEKAGQKPTETQLEMLASIAVKKKDNAGYIAALEKLVAYYPKPNYWLDLITRTANKPGFSPRLTLDTYRLKKATDTMLKTEDFMEAAQLALQAGFPGEAQQYVNLGYDKKLLGTGPDAARHKRLKDLVDKKVAEDKPALAAGDKEAATQASGDALVNAGLNHVGYGDAANGVKLIEQGIKKDALKKPDEAKLHLGYAQMMAGQKDAAAKTLRTVQTPDGSIELARLYILMLRQH</sequence>
<gene>
    <name evidence="1" type="ORF">G7Y85_11855</name>
</gene>